<dbReference type="InterPro" id="IPR001356">
    <property type="entry name" value="HD"/>
</dbReference>
<dbReference type="SMART" id="SM00389">
    <property type="entry name" value="HOX"/>
    <property type="match status" value="1"/>
</dbReference>
<feature type="compositionally biased region" description="Polar residues" evidence="7">
    <location>
        <begin position="228"/>
        <end position="240"/>
    </location>
</feature>
<dbReference type="InterPro" id="IPR009057">
    <property type="entry name" value="Homeodomain-like_sf"/>
</dbReference>
<dbReference type="GO" id="GO:0003677">
    <property type="term" value="F:DNA binding"/>
    <property type="evidence" value="ECO:0007669"/>
    <property type="project" value="UniProtKB-UniRule"/>
</dbReference>
<accession>A0AAD5YU16</accession>
<organism evidence="9 10">
    <name type="scientific">Leucocoprinus birnbaumii</name>
    <dbReference type="NCBI Taxonomy" id="56174"/>
    <lineage>
        <taxon>Eukaryota</taxon>
        <taxon>Fungi</taxon>
        <taxon>Dikarya</taxon>
        <taxon>Basidiomycota</taxon>
        <taxon>Agaricomycotina</taxon>
        <taxon>Agaricomycetes</taxon>
        <taxon>Agaricomycetidae</taxon>
        <taxon>Agaricales</taxon>
        <taxon>Agaricineae</taxon>
        <taxon>Agaricaceae</taxon>
        <taxon>Leucocoprinus</taxon>
    </lineage>
</organism>
<dbReference type="SUPFAM" id="SSF46689">
    <property type="entry name" value="Homeodomain-like"/>
    <property type="match status" value="1"/>
</dbReference>
<keyword evidence="2 4" id="KW-0371">Homeobox</keyword>
<evidence type="ECO:0000256" key="1">
    <source>
        <dbReference type="ARBA" id="ARBA00023125"/>
    </source>
</evidence>
<comment type="caution">
    <text evidence="9">The sequence shown here is derived from an EMBL/GenBank/DDBJ whole genome shotgun (WGS) entry which is preliminary data.</text>
</comment>
<name>A0AAD5YU16_9AGAR</name>
<dbReference type="AlphaFoldDB" id="A0AAD5YU16"/>
<feature type="DNA-binding region" description="Homeobox" evidence="4">
    <location>
        <begin position="133"/>
        <end position="192"/>
    </location>
</feature>
<feature type="domain" description="Homeobox" evidence="8">
    <location>
        <begin position="131"/>
        <end position="191"/>
    </location>
</feature>
<feature type="region of interest" description="Disordered" evidence="7">
    <location>
        <begin position="354"/>
        <end position="402"/>
    </location>
</feature>
<dbReference type="Pfam" id="PF00046">
    <property type="entry name" value="Homeodomain"/>
    <property type="match status" value="1"/>
</dbReference>
<protein>
    <recommendedName>
        <fullName evidence="8">Homeobox domain-containing protein</fullName>
    </recommendedName>
</protein>
<keyword evidence="10" id="KW-1185">Reference proteome</keyword>
<gene>
    <name evidence="9" type="ORF">NP233_g6006</name>
</gene>
<evidence type="ECO:0000313" key="9">
    <source>
        <dbReference type="EMBL" id="KAJ3567988.1"/>
    </source>
</evidence>
<evidence type="ECO:0000256" key="7">
    <source>
        <dbReference type="SAM" id="MobiDB-lite"/>
    </source>
</evidence>
<evidence type="ECO:0000313" key="10">
    <source>
        <dbReference type="Proteomes" id="UP001213000"/>
    </source>
</evidence>
<dbReference type="EMBL" id="JANIEX010000374">
    <property type="protein sequence ID" value="KAJ3567988.1"/>
    <property type="molecule type" value="Genomic_DNA"/>
</dbReference>
<evidence type="ECO:0000256" key="5">
    <source>
        <dbReference type="RuleBase" id="RU000682"/>
    </source>
</evidence>
<feature type="region of interest" description="Disordered" evidence="7">
    <location>
        <begin position="190"/>
        <end position="240"/>
    </location>
</feature>
<dbReference type="Gene3D" id="1.10.10.60">
    <property type="entry name" value="Homeodomain-like"/>
    <property type="match status" value="1"/>
</dbReference>
<feature type="compositionally biased region" description="Basic and acidic residues" evidence="7">
    <location>
        <begin position="387"/>
        <end position="397"/>
    </location>
</feature>
<evidence type="ECO:0000256" key="3">
    <source>
        <dbReference type="ARBA" id="ARBA00023242"/>
    </source>
</evidence>
<dbReference type="InterPro" id="IPR017970">
    <property type="entry name" value="Homeobox_CS"/>
</dbReference>
<evidence type="ECO:0000256" key="6">
    <source>
        <dbReference type="SAM" id="Coils"/>
    </source>
</evidence>
<keyword evidence="1 4" id="KW-0238">DNA-binding</keyword>
<evidence type="ECO:0000256" key="4">
    <source>
        <dbReference type="PROSITE-ProRule" id="PRU00108"/>
    </source>
</evidence>
<feature type="compositionally biased region" description="Basic and acidic residues" evidence="7">
    <location>
        <begin position="203"/>
        <end position="216"/>
    </location>
</feature>
<feature type="region of interest" description="Disordered" evidence="7">
    <location>
        <begin position="494"/>
        <end position="619"/>
    </location>
</feature>
<keyword evidence="3 4" id="KW-0539">Nucleus</keyword>
<evidence type="ECO:0000256" key="2">
    <source>
        <dbReference type="ARBA" id="ARBA00023155"/>
    </source>
</evidence>
<dbReference type="GO" id="GO:0000981">
    <property type="term" value="F:DNA-binding transcription factor activity, RNA polymerase II-specific"/>
    <property type="evidence" value="ECO:0007669"/>
    <property type="project" value="InterPro"/>
</dbReference>
<dbReference type="GO" id="GO:0005634">
    <property type="term" value="C:nucleus"/>
    <property type="evidence" value="ECO:0007669"/>
    <property type="project" value="UniProtKB-SubCell"/>
</dbReference>
<feature type="coiled-coil region" evidence="6">
    <location>
        <begin position="782"/>
        <end position="809"/>
    </location>
</feature>
<dbReference type="PROSITE" id="PS50071">
    <property type="entry name" value="HOMEOBOX_2"/>
    <property type="match status" value="1"/>
</dbReference>
<comment type="subcellular location">
    <subcellularLocation>
        <location evidence="4 5">Nucleus</location>
    </subcellularLocation>
</comment>
<feature type="compositionally biased region" description="Low complexity" evidence="7">
    <location>
        <begin position="583"/>
        <end position="600"/>
    </location>
</feature>
<dbReference type="CDD" id="cd00086">
    <property type="entry name" value="homeodomain"/>
    <property type="match status" value="1"/>
</dbReference>
<dbReference type="Proteomes" id="UP001213000">
    <property type="component" value="Unassembled WGS sequence"/>
</dbReference>
<keyword evidence="6" id="KW-0175">Coiled coil</keyword>
<proteinExistence type="predicted"/>
<reference evidence="9" key="1">
    <citation type="submission" date="2022-07" db="EMBL/GenBank/DDBJ databases">
        <title>Genome Sequence of Leucocoprinus birnbaumii.</title>
        <authorList>
            <person name="Buettner E."/>
        </authorList>
    </citation>
    <scope>NUCLEOTIDE SEQUENCE</scope>
    <source>
        <strain evidence="9">VT141</strain>
    </source>
</reference>
<sequence length="812" mass="91041">MSTAVEIMTTTSEALNKHKTTYRRHHPPATSCAPHSILPEFLEIGFSPSESDEILEPYVQTMSTLRQGVEAIIVRTARILAACSPSSSSDSMARARTMIEKRFSLSVQVTQQHILKSVRTLAVKEHPTTRLQRRVKKPVFKTEFTPLLEDFFSSNRYPTTQEKAALARKTGMSFQQIYVWFQNHRNRHKKDELTEVQSPSSEDLWKLSPEPDRESRGQSAPPAKRQRTSQTPMVSPITHNASFRFARRRPTFDFFSLPTHCEWDPHSRYQRKNDFWESLNQKVDVPKPIQWPLQSQPQSDKHKKHPVAIDDEFNHNFVSKLRVHCSSRKRGRDEVDDDMCTRFEPWAYYRPSSGRHPAFASPDSAGSERDHLNMPYKRHSGTKPKITSKESSTHSCDEEPLTNKASLHSNHSFPWSMKHLRNPCQSKRTREAITQNHGRGSHHVESWFVDVRKQIDCGAISEQDFASKRVRAVDAATAFLATSNRMVSRAEMDGGKPATIIPRGQSGVSVEDVVERHSASSTRPISPPSSPSHSPYATLDEAQIIGSKRARSHGPSRRVSADSVSKKRMKMTSDYILSSHPRSVTSDQASASTSDSSVESICSANSHDSRNPFPEGHLHTEKESPLLQSLNCYGIQQLDGSTLTFEPPTSATCEAPVGGIDASFSIPGSNDISLSDTVKSVPLTVESRGSLLGGSPILEGHPIIDALTLDLLMPSSGPSELLGRPITYPISAELDLNFDRFLNEDMNQPLFGQGFPTNEQPGSRPLLCWPIESTSHPVHSSKDQARRHISLLRERQNLLQQEIHALETQLQE</sequence>
<evidence type="ECO:0000259" key="8">
    <source>
        <dbReference type="PROSITE" id="PS50071"/>
    </source>
</evidence>
<dbReference type="PROSITE" id="PS00027">
    <property type="entry name" value="HOMEOBOX_1"/>
    <property type="match status" value="1"/>
</dbReference>